<dbReference type="InterPro" id="IPR036868">
    <property type="entry name" value="TusA-like_sf"/>
</dbReference>
<protein>
    <submittedName>
        <fullName evidence="3">Selenium metabolism protein YedF</fullName>
    </submittedName>
</protein>
<sequence>MKEIDARGLACPKPVVLTKKAMADNDEILTVVDNRTASENVAKLARKMKAEVTIVEEAEDYFKIMIKKTAADKVEDKAGAAVGSESESQQGKVYLVASDTLGEGDEELGKILIKGFLSTLLDIKPQPKKVIFLNAGVKLAVLEKDVTAVLADLEAAGVKILLCGTCLDYYNLSDQVEVGEVSNMYEIVDSLNSSSTVRV</sequence>
<reference evidence="3 4" key="1">
    <citation type="submission" date="2018-04" db="EMBL/GenBank/DDBJ databases">
        <title>Subsurface microbial communities from deep shales in Ohio and West Virginia, USA.</title>
        <authorList>
            <person name="Wrighton K."/>
        </authorList>
    </citation>
    <scope>NUCLEOTIDE SEQUENCE [LARGE SCALE GENOMIC DNA]</scope>
    <source>
        <strain evidence="3 4">WC1</strain>
    </source>
</reference>
<dbReference type="InterPro" id="IPR003787">
    <property type="entry name" value="Sulphur_relay_DsrE/F-like"/>
</dbReference>
<comment type="caution">
    <text evidence="3">The sequence shown here is derived from an EMBL/GenBank/DDBJ whole genome shotgun (WGS) entry which is preliminary data.</text>
</comment>
<gene>
    <name evidence="3" type="ORF">C8C76_12623</name>
</gene>
<proteinExistence type="inferred from homology"/>
<dbReference type="PANTHER" id="PTHR33279:SF6">
    <property type="entry name" value="SULFUR CARRIER PROTEIN YEDF-RELATED"/>
    <property type="match status" value="1"/>
</dbReference>
<dbReference type="SUPFAM" id="SSF64307">
    <property type="entry name" value="SirA-like"/>
    <property type="match status" value="1"/>
</dbReference>
<dbReference type="NCBIfam" id="TIGR03527">
    <property type="entry name" value="selenium_YedF"/>
    <property type="match status" value="1"/>
</dbReference>
<evidence type="ECO:0000313" key="3">
    <source>
        <dbReference type="EMBL" id="PTV96186.1"/>
    </source>
</evidence>
<dbReference type="PANTHER" id="PTHR33279">
    <property type="entry name" value="SULFUR CARRIER PROTEIN YEDF-RELATED"/>
    <property type="match status" value="1"/>
</dbReference>
<dbReference type="InterPro" id="IPR001455">
    <property type="entry name" value="TusA-like"/>
</dbReference>
<dbReference type="Pfam" id="PF02635">
    <property type="entry name" value="DsrE"/>
    <property type="match status" value="1"/>
</dbReference>
<evidence type="ECO:0000313" key="4">
    <source>
        <dbReference type="Proteomes" id="UP000244089"/>
    </source>
</evidence>
<accession>A0A2T5RHL1</accession>
<dbReference type="InterPro" id="IPR027396">
    <property type="entry name" value="DsrEFH-like"/>
</dbReference>
<name>A0A2T5RHL1_9FIRM</name>
<dbReference type="Pfam" id="PF01206">
    <property type="entry name" value="TusA"/>
    <property type="match status" value="1"/>
</dbReference>
<evidence type="ECO:0000259" key="2">
    <source>
        <dbReference type="Pfam" id="PF01206"/>
    </source>
</evidence>
<organism evidence="3 4">
    <name type="scientific">Halanaerobium saccharolyticum</name>
    <dbReference type="NCBI Taxonomy" id="43595"/>
    <lineage>
        <taxon>Bacteria</taxon>
        <taxon>Bacillati</taxon>
        <taxon>Bacillota</taxon>
        <taxon>Clostridia</taxon>
        <taxon>Halanaerobiales</taxon>
        <taxon>Halanaerobiaceae</taxon>
        <taxon>Halanaerobium</taxon>
    </lineage>
</organism>
<dbReference type="InterPro" id="IPR019870">
    <property type="entry name" value="Se_metab_YedF"/>
</dbReference>
<dbReference type="SUPFAM" id="SSF75169">
    <property type="entry name" value="DsrEFH-like"/>
    <property type="match status" value="1"/>
</dbReference>
<dbReference type="AlphaFoldDB" id="A0A2T5RHL1"/>
<dbReference type="RefSeq" id="WP_108141361.1">
    <property type="nucleotide sequence ID" value="NZ_QAXS01000026.1"/>
</dbReference>
<dbReference type="Proteomes" id="UP000244089">
    <property type="component" value="Unassembled WGS sequence"/>
</dbReference>
<evidence type="ECO:0000256" key="1">
    <source>
        <dbReference type="ARBA" id="ARBA00008984"/>
    </source>
</evidence>
<comment type="similarity">
    <text evidence="1">Belongs to the sulfur carrier protein TusA family.</text>
</comment>
<dbReference type="Gene3D" id="3.30.110.40">
    <property type="entry name" value="TusA-like domain"/>
    <property type="match status" value="1"/>
</dbReference>
<feature type="domain" description="UPF0033" evidence="2">
    <location>
        <begin position="2"/>
        <end position="68"/>
    </location>
</feature>
<dbReference type="OrthoDB" id="9801500at2"/>
<dbReference type="EMBL" id="QAXS01000026">
    <property type="protein sequence ID" value="PTV96186.1"/>
    <property type="molecule type" value="Genomic_DNA"/>
</dbReference>